<dbReference type="EMBL" id="JX195166">
    <property type="protein sequence ID" value="AFQ22186.1"/>
    <property type="molecule type" value="Genomic_DNA"/>
</dbReference>
<dbReference type="KEGG" id="vg:13826729"/>
<reference evidence="1 2" key="1">
    <citation type="journal article" date="2012" name="J. Virol.">
        <title>Complete Genome Sequence of Pectobacterium carotovorum subsp. carotovorum Bacteriophage My1.</title>
        <authorList>
            <person name="Lee D.H."/>
            <person name="Lee J.H."/>
            <person name="Shin H."/>
            <person name="Ji S."/>
            <person name="Roh E."/>
            <person name="Jung K."/>
            <person name="Ryu S."/>
            <person name="Choi J."/>
            <person name="Heu S."/>
        </authorList>
    </citation>
    <scope>NUCLEOTIDE SEQUENCE [LARGE SCALE GENOMIC DNA]</scope>
</reference>
<evidence type="ECO:0000313" key="1">
    <source>
        <dbReference type="EMBL" id="AFQ22186.1"/>
    </source>
</evidence>
<proteinExistence type="predicted"/>
<gene>
    <name evidence="1" type="ORF">My1_027</name>
</gene>
<protein>
    <submittedName>
        <fullName evidence="1">Uncharacterized protein</fullName>
    </submittedName>
</protein>
<sequence>MTVKNRNPFVSQLKTLSLQLDNDMVNASDILEHTVKISKADSQHYLAEEATDLIWFRDELASIEASKTADTTTEDVLAMVQETIAKYFQLRLLESLRILGEYDKTQVYLESAILQQNPDYRKSMH</sequence>
<accession>J9QPQ8</accession>
<organism evidence="1 2">
    <name type="scientific">Pectobacterium phage My1</name>
    <dbReference type="NCBI Taxonomy" id="1204539"/>
    <lineage>
        <taxon>Viruses</taxon>
        <taxon>Duplodnaviria</taxon>
        <taxon>Heunggongvirae</taxon>
        <taxon>Uroviricota</taxon>
        <taxon>Caudoviricetes</taxon>
        <taxon>Demerecviridae</taxon>
        <taxon>Mccorquodalevirinae</taxon>
        <taxon>Myunavirus</taxon>
        <taxon>Myunavirus My1</taxon>
    </lineage>
</organism>
<name>J9QPQ8_9CAUD</name>
<keyword evidence="2" id="KW-1185">Reference proteome</keyword>
<evidence type="ECO:0000313" key="2">
    <source>
        <dbReference type="Proteomes" id="UP000006280"/>
    </source>
</evidence>
<dbReference type="Proteomes" id="UP000006280">
    <property type="component" value="Segment"/>
</dbReference>
<dbReference type="RefSeq" id="YP_006906279.1">
    <property type="nucleotide sequence ID" value="NC_018837.1"/>
</dbReference>
<dbReference type="GeneID" id="13826729"/>